<proteinExistence type="predicted"/>
<accession>S9QHY1</accession>
<dbReference type="OrthoDB" id="9815847at2"/>
<dbReference type="GO" id="GO:0016829">
    <property type="term" value="F:lyase activity"/>
    <property type="evidence" value="ECO:0007669"/>
    <property type="project" value="UniProtKB-KW"/>
</dbReference>
<dbReference type="SMART" id="SM00028">
    <property type="entry name" value="TPR"/>
    <property type="match status" value="2"/>
</dbReference>
<evidence type="ECO:0000256" key="1">
    <source>
        <dbReference type="ARBA" id="ARBA00004196"/>
    </source>
</evidence>
<evidence type="ECO:0000313" key="4">
    <source>
        <dbReference type="Proteomes" id="UP000015351"/>
    </source>
</evidence>
<evidence type="ECO:0000256" key="2">
    <source>
        <dbReference type="ARBA" id="ARBA00022748"/>
    </source>
</evidence>
<dbReference type="RefSeq" id="WP_021100822.1">
    <property type="nucleotide sequence ID" value="NZ_KE557306.1"/>
</dbReference>
<evidence type="ECO:0000313" key="3">
    <source>
        <dbReference type="EMBL" id="EPX79442.1"/>
    </source>
</evidence>
<sequence length="383" mass="41707">MIFFAAAAALAVLTMLAFLWPLLRDTGDTLDRADSAIAIFRDQLSEVDRDAERGIISAAEAESARTEIKRRMIAADKARGPSKSGAATGRSVLVAFALATPLAGAALYWQLGAPQIPSVPFAERADEQSEAQNLQKLTAELRTKLESDPNGGETRGWELLATTYGNMGRYDDAAYAYSKIVEREGATSGTWSQYAETLIAAENGVVTKPASDAIAKAIELDPMNPAGAYYRAVELDQSDRSDEARQLLIDRLSQETAPAPWMEFYLREINRLGASLGQKPMELPDFPDAPRGPSAEDVEAASEMSAEDRQEFIRTMVANLAERMKNEPDNLEGWLQLARAYGVLGENDNARAAYESAKALTDKLPEDDPRRVTVEQGLAAIDN</sequence>
<comment type="caution">
    <text evidence="3">The sequence shown here is derived from an EMBL/GenBank/DDBJ whole genome shotgun (WGS) entry which is preliminary data.</text>
</comment>
<gene>
    <name evidence="3" type="ORF">thalar_02267</name>
</gene>
<reference evidence="4" key="1">
    <citation type="journal article" date="2013" name="Stand. Genomic Sci.">
        <title>Genome sequence of the Litoreibacter arenae type strain (DSM 19593(T)), a member of the Roseobacter clade isolated from sea sand.</title>
        <authorList>
            <person name="Riedel T."/>
            <person name="Fiebig A."/>
            <person name="Petersen J."/>
            <person name="Gronow S."/>
            <person name="Kyrpides N.C."/>
            <person name="Goker M."/>
            <person name="Klenk H.P."/>
        </authorList>
    </citation>
    <scope>NUCLEOTIDE SEQUENCE [LARGE SCALE GENOMIC DNA]</scope>
    <source>
        <strain evidence="4">DSM 19593</strain>
    </source>
</reference>
<dbReference type="EMBL" id="AONI01000010">
    <property type="protein sequence ID" value="EPX79442.1"/>
    <property type="molecule type" value="Genomic_DNA"/>
</dbReference>
<protein>
    <submittedName>
        <fullName evidence="3">Cytochrome c heme lyase subunit CcmH</fullName>
    </submittedName>
</protein>
<keyword evidence="4" id="KW-1185">Reference proteome</keyword>
<dbReference type="NCBIfam" id="TIGR03142">
    <property type="entry name" value="cytochro_ccmI"/>
    <property type="match status" value="1"/>
</dbReference>
<dbReference type="GO" id="GO:0017004">
    <property type="term" value="P:cytochrome complex assembly"/>
    <property type="evidence" value="ECO:0007669"/>
    <property type="project" value="UniProtKB-KW"/>
</dbReference>
<dbReference type="InterPro" id="IPR019734">
    <property type="entry name" value="TPR_rpt"/>
</dbReference>
<dbReference type="AlphaFoldDB" id="S9QHY1"/>
<dbReference type="Gene3D" id="1.25.40.10">
    <property type="entry name" value="Tetratricopeptide repeat domain"/>
    <property type="match status" value="2"/>
</dbReference>
<dbReference type="GO" id="GO:0030313">
    <property type="term" value="C:cell envelope"/>
    <property type="evidence" value="ECO:0007669"/>
    <property type="project" value="UniProtKB-SubCell"/>
</dbReference>
<dbReference type="GO" id="GO:0005886">
    <property type="term" value="C:plasma membrane"/>
    <property type="evidence" value="ECO:0007669"/>
    <property type="project" value="TreeGrafter"/>
</dbReference>
<keyword evidence="3" id="KW-0456">Lyase</keyword>
<dbReference type="InterPro" id="IPR051263">
    <property type="entry name" value="C-type_cytochrome_biogenesis"/>
</dbReference>
<dbReference type="HOGENOM" id="CLU_036074_4_1_5"/>
<dbReference type="eggNOG" id="COG4235">
    <property type="taxonomic scope" value="Bacteria"/>
</dbReference>
<name>S9QHY1_9RHOB</name>
<dbReference type="STRING" id="1123360.thalar_02267"/>
<comment type="subcellular location">
    <subcellularLocation>
        <location evidence="1">Cell envelope</location>
    </subcellularLocation>
</comment>
<organism evidence="3 4">
    <name type="scientific">Litoreibacter arenae DSM 19593</name>
    <dbReference type="NCBI Taxonomy" id="1123360"/>
    <lineage>
        <taxon>Bacteria</taxon>
        <taxon>Pseudomonadati</taxon>
        <taxon>Pseudomonadota</taxon>
        <taxon>Alphaproteobacteria</taxon>
        <taxon>Rhodobacterales</taxon>
        <taxon>Roseobacteraceae</taxon>
        <taxon>Litoreibacter</taxon>
    </lineage>
</organism>
<dbReference type="InterPro" id="IPR011990">
    <property type="entry name" value="TPR-like_helical_dom_sf"/>
</dbReference>
<keyword evidence="2" id="KW-0201">Cytochrome c-type biogenesis</keyword>
<dbReference type="Proteomes" id="UP000015351">
    <property type="component" value="Unassembled WGS sequence"/>
</dbReference>
<dbReference type="Pfam" id="PF13181">
    <property type="entry name" value="TPR_8"/>
    <property type="match status" value="1"/>
</dbReference>
<dbReference type="SUPFAM" id="SSF48452">
    <property type="entry name" value="TPR-like"/>
    <property type="match status" value="1"/>
</dbReference>
<dbReference type="InterPro" id="IPR017560">
    <property type="entry name" value="Cyt_c_biogenesis_CcmI"/>
</dbReference>
<dbReference type="PANTHER" id="PTHR47870">
    <property type="entry name" value="CYTOCHROME C-TYPE BIOGENESIS PROTEIN CCMH"/>
    <property type="match status" value="1"/>
</dbReference>
<dbReference type="PANTHER" id="PTHR47870:SF1">
    <property type="entry name" value="CYTOCHROME C-TYPE BIOGENESIS PROTEIN CCMH"/>
    <property type="match status" value="1"/>
</dbReference>